<comment type="caution">
    <text evidence="2">The sequence shown here is derived from an EMBL/GenBank/DDBJ whole genome shotgun (WGS) entry which is preliminary data.</text>
</comment>
<gene>
    <name evidence="2" type="ORF">BCR34DRAFT_598649</name>
</gene>
<reference evidence="2 3" key="1">
    <citation type="submission" date="2016-07" db="EMBL/GenBank/DDBJ databases">
        <title>Pervasive Adenine N6-methylation of Active Genes in Fungi.</title>
        <authorList>
            <consortium name="DOE Joint Genome Institute"/>
            <person name="Mondo S.J."/>
            <person name="Dannebaum R.O."/>
            <person name="Kuo R.C."/>
            <person name="Labutti K."/>
            <person name="Haridas S."/>
            <person name="Kuo A."/>
            <person name="Salamov A."/>
            <person name="Ahrendt S.R."/>
            <person name="Lipzen A."/>
            <person name="Sullivan W."/>
            <person name="Andreopoulos W.B."/>
            <person name="Clum A."/>
            <person name="Lindquist E."/>
            <person name="Daum C."/>
            <person name="Ramamoorthy G.K."/>
            <person name="Gryganskyi A."/>
            <person name="Culley D."/>
            <person name="Magnuson J.K."/>
            <person name="James T.Y."/>
            <person name="O'Malley M.A."/>
            <person name="Stajich J.E."/>
            <person name="Spatafora J.W."/>
            <person name="Visel A."/>
            <person name="Grigoriev I.V."/>
        </authorList>
    </citation>
    <scope>NUCLEOTIDE SEQUENCE [LARGE SCALE GENOMIC DNA]</scope>
    <source>
        <strain evidence="2 3">CBS 115471</strain>
    </source>
</reference>
<accession>A0A1Y1ZZH2</accession>
<evidence type="ECO:0000313" key="2">
    <source>
        <dbReference type="EMBL" id="ORY15175.1"/>
    </source>
</evidence>
<sequence>MDPVTIILTVARASAAGVSTAKAASTLQTHYKDAPTYIAGICAELGVTVIALCVLENMARQPRLSQILRCQPQLTIGLATGMGVAW</sequence>
<proteinExistence type="predicted"/>
<keyword evidence="3" id="KW-1185">Reference proteome</keyword>
<dbReference type="Proteomes" id="UP000193144">
    <property type="component" value="Unassembled WGS sequence"/>
</dbReference>
<evidence type="ECO:0000313" key="3">
    <source>
        <dbReference type="Proteomes" id="UP000193144"/>
    </source>
</evidence>
<keyword evidence="1" id="KW-0812">Transmembrane</keyword>
<feature type="transmembrane region" description="Helical" evidence="1">
    <location>
        <begin position="36"/>
        <end position="55"/>
    </location>
</feature>
<dbReference type="AlphaFoldDB" id="A0A1Y1ZZH2"/>
<evidence type="ECO:0000256" key="1">
    <source>
        <dbReference type="SAM" id="Phobius"/>
    </source>
</evidence>
<keyword evidence="1" id="KW-0472">Membrane</keyword>
<keyword evidence="1" id="KW-1133">Transmembrane helix</keyword>
<name>A0A1Y1ZZH2_9PLEO</name>
<dbReference type="EMBL" id="MCFA01000027">
    <property type="protein sequence ID" value="ORY15175.1"/>
    <property type="molecule type" value="Genomic_DNA"/>
</dbReference>
<protein>
    <submittedName>
        <fullName evidence="2">Uncharacterized protein</fullName>
    </submittedName>
</protein>
<organism evidence="2 3">
    <name type="scientific">Clohesyomyces aquaticus</name>
    <dbReference type="NCBI Taxonomy" id="1231657"/>
    <lineage>
        <taxon>Eukaryota</taxon>
        <taxon>Fungi</taxon>
        <taxon>Dikarya</taxon>
        <taxon>Ascomycota</taxon>
        <taxon>Pezizomycotina</taxon>
        <taxon>Dothideomycetes</taxon>
        <taxon>Pleosporomycetidae</taxon>
        <taxon>Pleosporales</taxon>
        <taxon>Lindgomycetaceae</taxon>
        <taxon>Clohesyomyces</taxon>
    </lineage>
</organism>